<evidence type="ECO:0000313" key="2">
    <source>
        <dbReference type="EMBL" id="QLH80782.1"/>
    </source>
</evidence>
<organism evidence="2 3">
    <name type="scientific">Halosimplex pelagicum</name>
    <dbReference type="NCBI Taxonomy" id="869886"/>
    <lineage>
        <taxon>Archaea</taxon>
        <taxon>Methanobacteriati</taxon>
        <taxon>Methanobacteriota</taxon>
        <taxon>Stenosarchaea group</taxon>
        <taxon>Halobacteria</taxon>
        <taxon>Halobacteriales</taxon>
        <taxon>Haloarculaceae</taxon>
        <taxon>Halosimplex</taxon>
    </lineage>
</organism>
<reference evidence="2 3" key="1">
    <citation type="submission" date="2020-07" db="EMBL/GenBank/DDBJ databases">
        <title>Halosimplex litoreum sp. nov. and Halosimplex rubrum sp. nov., isolated from different salt environments.</title>
        <authorList>
            <person name="Cui H."/>
        </authorList>
    </citation>
    <scope>NUCLEOTIDE SEQUENCE [LARGE SCALE GENOMIC DNA]</scope>
    <source>
        <strain evidence="2 3">R2</strain>
    </source>
</reference>
<dbReference type="KEGG" id="hpel:HZS54_03635"/>
<gene>
    <name evidence="2" type="ORF">HZS54_03635</name>
</gene>
<dbReference type="EMBL" id="CP058909">
    <property type="protein sequence ID" value="QLH80782.1"/>
    <property type="molecule type" value="Genomic_DNA"/>
</dbReference>
<feature type="domain" description="NurA" evidence="1">
    <location>
        <begin position="74"/>
        <end position="381"/>
    </location>
</feature>
<name>A0A7D5P9G2_9EURY</name>
<protein>
    <submittedName>
        <fullName evidence="2">DNA double-strand break repair nuclease NurA</fullName>
    </submittedName>
</protein>
<proteinExistence type="predicted"/>
<dbReference type="InterPro" id="IPR018977">
    <property type="entry name" value="NurA_domain"/>
</dbReference>
<evidence type="ECO:0000313" key="3">
    <source>
        <dbReference type="Proteomes" id="UP000509346"/>
    </source>
</evidence>
<dbReference type="OrthoDB" id="190207at2157"/>
<accession>A0A7D5P9G2</accession>
<dbReference type="RefSeq" id="WP_179920602.1">
    <property type="nucleotide sequence ID" value="NZ_CP058909.1"/>
</dbReference>
<dbReference type="Proteomes" id="UP000509346">
    <property type="component" value="Chromosome"/>
</dbReference>
<keyword evidence="3" id="KW-1185">Reference proteome</keyword>
<evidence type="ECO:0000259" key="1">
    <source>
        <dbReference type="SMART" id="SM00933"/>
    </source>
</evidence>
<dbReference type="Pfam" id="PF09376">
    <property type="entry name" value="NurA"/>
    <property type="match status" value="1"/>
</dbReference>
<sequence length="418" mass="47173">MTLDPVHVDGIARLAGRVGEGVDEDDHQDAAETVWTEFLDPLYRDGEAVLEPLGEQRREKVPIDAVALRDAPFPTQHGLDSGTINPTTFKNGLVLDVSQAAMAAVPSDLDLHRARTIVMTAHSNDDAYRIGHEDWTMQDEGYVRERALHAPRVDRYEQNVVHALALYLAESEHAREQAEIVDDLLILDGPLYPTGLLKWGERDTELADLLIEDERPRDVVENYVRLVETFVDRDVPLIGFIKNSTAKAITHVVREKANAPWANDNAFFQRVLARRDGSGDLRTDALTATGWFRSRVGTDRVMAADGDALGIERRLDPEAYEVTFFVLYDPRDDLCYRVEAPYAFTADEDTREALRLQVLHDVAGEQGPPLAVAKADELAHIDRQANEQLRRRIERELGSDRHLEYNDKRWGVDVEELV</sequence>
<dbReference type="GeneID" id="56081650"/>
<dbReference type="AlphaFoldDB" id="A0A7D5P9G2"/>
<dbReference type="SMART" id="SM00933">
    <property type="entry name" value="NurA"/>
    <property type="match status" value="1"/>
</dbReference>